<dbReference type="EMBL" id="JAHRIO010060582">
    <property type="protein sequence ID" value="MEQ2178099.1"/>
    <property type="molecule type" value="Genomic_DNA"/>
</dbReference>
<feature type="region of interest" description="Disordered" evidence="1">
    <location>
        <begin position="124"/>
        <end position="144"/>
    </location>
</feature>
<sequence>PGCKYLIQLRAEGNDHIERALPQHRAIEVGSSDIEGVNIIAFRQINQFDLSGNIITETVLICPLLFGFSYRSSYFLQRKVPDQDVAQGSYIALPLTLLLLLAAYNHEKLVSRVQGVRSMAQTSTDSAALEEAKRQAKRQKARRT</sequence>
<feature type="compositionally biased region" description="Basic residues" evidence="1">
    <location>
        <begin position="135"/>
        <end position="144"/>
    </location>
</feature>
<protein>
    <submittedName>
        <fullName evidence="3">Uncharacterized protein</fullName>
    </submittedName>
</protein>
<gene>
    <name evidence="3" type="ORF">GOODEAATRI_010438</name>
</gene>
<evidence type="ECO:0000256" key="1">
    <source>
        <dbReference type="SAM" id="MobiDB-lite"/>
    </source>
</evidence>
<organism evidence="3 4">
    <name type="scientific">Goodea atripinnis</name>
    <dbReference type="NCBI Taxonomy" id="208336"/>
    <lineage>
        <taxon>Eukaryota</taxon>
        <taxon>Metazoa</taxon>
        <taxon>Chordata</taxon>
        <taxon>Craniata</taxon>
        <taxon>Vertebrata</taxon>
        <taxon>Euteleostomi</taxon>
        <taxon>Actinopterygii</taxon>
        <taxon>Neopterygii</taxon>
        <taxon>Teleostei</taxon>
        <taxon>Neoteleostei</taxon>
        <taxon>Acanthomorphata</taxon>
        <taxon>Ovalentaria</taxon>
        <taxon>Atherinomorphae</taxon>
        <taxon>Cyprinodontiformes</taxon>
        <taxon>Goodeidae</taxon>
        <taxon>Goodea</taxon>
    </lineage>
</organism>
<keyword evidence="2" id="KW-1133">Transmembrane helix</keyword>
<proteinExistence type="predicted"/>
<keyword evidence="2" id="KW-0472">Membrane</keyword>
<feature type="transmembrane region" description="Helical" evidence="2">
    <location>
        <begin position="50"/>
        <end position="68"/>
    </location>
</feature>
<keyword evidence="2" id="KW-0812">Transmembrane</keyword>
<feature type="non-terminal residue" evidence="3">
    <location>
        <position position="1"/>
    </location>
</feature>
<evidence type="ECO:0000313" key="4">
    <source>
        <dbReference type="Proteomes" id="UP001476798"/>
    </source>
</evidence>
<accession>A0ABV0P356</accession>
<feature type="transmembrane region" description="Helical" evidence="2">
    <location>
        <begin position="88"/>
        <end position="104"/>
    </location>
</feature>
<evidence type="ECO:0000256" key="2">
    <source>
        <dbReference type="SAM" id="Phobius"/>
    </source>
</evidence>
<name>A0ABV0P356_9TELE</name>
<keyword evidence="4" id="KW-1185">Reference proteome</keyword>
<evidence type="ECO:0000313" key="3">
    <source>
        <dbReference type="EMBL" id="MEQ2178099.1"/>
    </source>
</evidence>
<reference evidence="3 4" key="1">
    <citation type="submission" date="2021-06" db="EMBL/GenBank/DDBJ databases">
        <authorList>
            <person name="Palmer J.M."/>
        </authorList>
    </citation>
    <scope>NUCLEOTIDE SEQUENCE [LARGE SCALE GENOMIC DNA]</scope>
    <source>
        <strain evidence="3 4">GA_2019</strain>
        <tissue evidence="3">Muscle</tissue>
    </source>
</reference>
<comment type="caution">
    <text evidence="3">The sequence shown here is derived from an EMBL/GenBank/DDBJ whole genome shotgun (WGS) entry which is preliminary data.</text>
</comment>
<dbReference type="Proteomes" id="UP001476798">
    <property type="component" value="Unassembled WGS sequence"/>
</dbReference>